<evidence type="ECO:0000313" key="12">
    <source>
        <dbReference type="Proteomes" id="UP000723714"/>
    </source>
</evidence>
<sequence length="466" mass="50007">METVKKKGPGSIKQDEKLGSAPLGKLIIEMALPAVAAQIINVLYNIVDRIYIGHIHGYGDMALTGVGVTFPILMVISAFSAFAGMGGAPLASIQLGKKNYEKAEQILGNSVGMLLIFSVILTVVFSVFKNPILYAFGASDTTIVYASQYISIYLLGTIFVQFAVGLNTYISGQGNAKTAMLSVLIGAVTNIVLDPIFIFVFGMGVRGAALATIISQALSAVWVIRFLTSKKSVIRIRKKYVRLNAKTVGSIAALGVSPFIMQSTESLVMITLNSGLQKYGGDLYVGTMSIMSSIMQLIIVPVQGVSQGVQPIMSYNYGAGKLDRVKGTFIRVVSVCLAATIILAGIAITYPSIYAKVFTANTDLIELTCSVMPIYFLGITVFGIQMTCQSTFLALGEAKVSLIIALLRKVILLIPLAIILPKFMGVMGVYRAEPIADFSSVAITVILFIITAKKILRNEQKNDMIE</sequence>
<keyword evidence="5" id="KW-1003">Cell membrane</keyword>
<dbReference type="PANTHER" id="PTHR43823:SF3">
    <property type="entry name" value="MULTIDRUG EXPORT PROTEIN MEPA"/>
    <property type="match status" value="1"/>
</dbReference>
<evidence type="ECO:0000256" key="5">
    <source>
        <dbReference type="ARBA" id="ARBA00022475"/>
    </source>
</evidence>
<dbReference type="InterPro" id="IPR051327">
    <property type="entry name" value="MATE_MepA_subfamily"/>
</dbReference>
<evidence type="ECO:0000256" key="10">
    <source>
        <dbReference type="SAM" id="Phobius"/>
    </source>
</evidence>
<evidence type="ECO:0000256" key="6">
    <source>
        <dbReference type="ARBA" id="ARBA00022692"/>
    </source>
</evidence>
<evidence type="ECO:0000256" key="4">
    <source>
        <dbReference type="ARBA" id="ARBA00022448"/>
    </source>
</evidence>
<evidence type="ECO:0000256" key="2">
    <source>
        <dbReference type="ARBA" id="ARBA00008417"/>
    </source>
</evidence>
<evidence type="ECO:0000256" key="3">
    <source>
        <dbReference type="ARBA" id="ARBA00022106"/>
    </source>
</evidence>
<evidence type="ECO:0000256" key="1">
    <source>
        <dbReference type="ARBA" id="ARBA00004651"/>
    </source>
</evidence>
<feature type="transmembrane region" description="Helical" evidence="10">
    <location>
        <begin position="62"/>
        <end position="85"/>
    </location>
</feature>
<dbReference type="Pfam" id="PF01554">
    <property type="entry name" value="MatE"/>
    <property type="match status" value="2"/>
</dbReference>
<evidence type="ECO:0000256" key="9">
    <source>
        <dbReference type="ARBA" id="ARBA00023251"/>
    </source>
</evidence>
<dbReference type="CDD" id="cd13143">
    <property type="entry name" value="MATE_MepA_like"/>
    <property type="match status" value="1"/>
</dbReference>
<feature type="transmembrane region" description="Helical" evidence="10">
    <location>
        <begin position="438"/>
        <end position="456"/>
    </location>
</feature>
<evidence type="ECO:0000313" key="11">
    <source>
        <dbReference type="EMBL" id="MBU3876293.1"/>
    </source>
</evidence>
<feature type="transmembrane region" description="Helical" evidence="10">
    <location>
        <begin position="374"/>
        <end position="398"/>
    </location>
</feature>
<proteinExistence type="inferred from homology"/>
<keyword evidence="9" id="KW-0046">Antibiotic resistance</keyword>
<feature type="transmembrane region" description="Helical" evidence="10">
    <location>
        <begin position="26"/>
        <end position="47"/>
    </location>
</feature>
<feature type="transmembrane region" description="Helical" evidence="10">
    <location>
        <begin position="248"/>
        <end position="272"/>
    </location>
</feature>
<dbReference type="PIRSF" id="PIRSF006603">
    <property type="entry name" value="DinF"/>
    <property type="match status" value="1"/>
</dbReference>
<evidence type="ECO:0000256" key="7">
    <source>
        <dbReference type="ARBA" id="ARBA00022989"/>
    </source>
</evidence>
<comment type="caution">
    <text evidence="11">The sequence shown here is derived from an EMBL/GenBank/DDBJ whole genome shotgun (WGS) entry which is preliminary data.</text>
</comment>
<comment type="subcellular location">
    <subcellularLocation>
        <location evidence="1">Cell membrane</location>
        <topology evidence="1">Multi-pass membrane protein</topology>
    </subcellularLocation>
</comment>
<dbReference type="InterPro" id="IPR045070">
    <property type="entry name" value="MATE_MepA-like"/>
</dbReference>
<keyword evidence="12" id="KW-1185">Reference proteome</keyword>
<organism evidence="11 12">
    <name type="scientific">Faecalicatena faecalis</name>
    <dbReference type="NCBI Taxonomy" id="2726362"/>
    <lineage>
        <taxon>Bacteria</taxon>
        <taxon>Bacillati</taxon>
        <taxon>Bacillota</taxon>
        <taxon>Clostridia</taxon>
        <taxon>Lachnospirales</taxon>
        <taxon>Lachnospiraceae</taxon>
        <taxon>Faecalicatena</taxon>
    </lineage>
</organism>
<feature type="transmembrane region" description="Helical" evidence="10">
    <location>
        <begin position="181"/>
        <end position="202"/>
    </location>
</feature>
<dbReference type="Proteomes" id="UP000723714">
    <property type="component" value="Unassembled WGS sequence"/>
</dbReference>
<comment type="similarity">
    <text evidence="2">Belongs to the multi antimicrobial extrusion (MATE) (TC 2.A.66.1) family. MepA subfamily.</text>
</comment>
<dbReference type="NCBIfam" id="TIGR00797">
    <property type="entry name" value="matE"/>
    <property type="match status" value="1"/>
</dbReference>
<dbReference type="RefSeq" id="WP_216241462.1">
    <property type="nucleotide sequence ID" value="NZ_JABACJ020000009.1"/>
</dbReference>
<keyword evidence="4" id="KW-0813">Transport</keyword>
<feature type="transmembrane region" description="Helical" evidence="10">
    <location>
        <begin position="148"/>
        <end position="169"/>
    </location>
</feature>
<evidence type="ECO:0000256" key="8">
    <source>
        <dbReference type="ARBA" id="ARBA00023136"/>
    </source>
</evidence>
<feature type="transmembrane region" description="Helical" evidence="10">
    <location>
        <begin position="284"/>
        <end position="309"/>
    </location>
</feature>
<protein>
    <recommendedName>
        <fullName evidence="3">Multidrug export protein MepA</fullName>
    </recommendedName>
</protein>
<feature type="transmembrane region" description="Helical" evidence="10">
    <location>
        <begin position="329"/>
        <end position="354"/>
    </location>
</feature>
<keyword evidence="7 10" id="KW-1133">Transmembrane helix</keyword>
<feature type="transmembrane region" description="Helical" evidence="10">
    <location>
        <begin position="106"/>
        <end position="128"/>
    </location>
</feature>
<reference evidence="11 12" key="1">
    <citation type="submission" date="2021-06" db="EMBL/GenBank/DDBJ databases">
        <title>Faecalicatena sp. nov. isolated from porcine feces.</title>
        <authorList>
            <person name="Oh B.S."/>
            <person name="Lee J.H."/>
        </authorList>
    </citation>
    <scope>NUCLEOTIDE SEQUENCE [LARGE SCALE GENOMIC DNA]</scope>
    <source>
        <strain evidence="11 12">AGMB00832</strain>
    </source>
</reference>
<keyword evidence="8 10" id="KW-0472">Membrane</keyword>
<feature type="transmembrane region" description="Helical" evidence="10">
    <location>
        <begin position="208"/>
        <end position="227"/>
    </location>
</feature>
<dbReference type="InterPro" id="IPR002528">
    <property type="entry name" value="MATE_fam"/>
</dbReference>
<keyword evidence="6 10" id="KW-0812">Transmembrane</keyword>
<dbReference type="InterPro" id="IPR048279">
    <property type="entry name" value="MdtK-like"/>
</dbReference>
<name>A0ABS6D474_9FIRM</name>
<accession>A0ABS6D474</accession>
<dbReference type="PANTHER" id="PTHR43823">
    <property type="entry name" value="SPORULATION PROTEIN YKVU"/>
    <property type="match status" value="1"/>
</dbReference>
<dbReference type="EMBL" id="JABACJ020000009">
    <property type="protein sequence ID" value="MBU3876293.1"/>
    <property type="molecule type" value="Genomic_DNA"/>
</dbReference>
<gene>
    <name evidence="11" type="ORF">HGO97_010755</name>
</gene>